<organism evidence="1 2">
    <name type="scientific">Datura stramonium</name>
    <name type="common">Jimsonweed</name>
    <name type="synonym">Common thornapple</name>
    <dbReference type="NCBI Taxonomy" id="4076"/>
    <lineage>
        <taxon>Eukaryota</taxon>
        <taxon>Viridiplantae</taxon>
        <taxon>Streptophyta</taxon>
        <taxon>Embryophyta</taxon>
        <taxon>Tracheophyta</taxon>
        <taxon>Spermatophyta</taxon>
        <taxon>Magnoliopsida</taxon>
        <taxon>eudicotyledons</taxon>
        <taxon>Gunneridae</taxon>
        <taxon>Pentapetalae</taxon>
        <taxon>asterids</taxon>
        <taxon>lamiids</taxon>
        <taxon>Solanales</taxon>
        <taxon>Solanaceae</taxon>
        <taxon>Solanoideae</taxon>
        <taxon>Datureae</taxon>
        <taxon>Datura</taxon>
    </lineage>
</organism>
<comment type="caution">
    <text evidence="1">The sequence shown here is derived from an EMBL/GenBank/DDBJ whole genome shotgun (WGS) entry which is preliminary data.</text>
</comment>
<dbReference type="Proteomes" id="UP000823775">
    <property type="component" value="Unassembled WGS sequence"/>
</dbReference>
<evidence type="ECO:0000313" key="2">
    <source>
        <dbReference type="Proteomes" id="UP000823775"/>
    </source>
</evidence>
<proteinExistence type="predicted"/>
<dbReference type="EMBL" id="JACEIK010002910">
    <property type="protein sequence ID" value="MCD9639434.1"/>
    <property type="molecule type" value="Genomic_DNA"/>
</dbReference>
<gene>
    <name evidence="1" type="ORF">HAX54_023985</name>
</gene>
<accession>A0ABS8UXU5</accession>
<protein>
    <submittedName>
        <fullName evidence="1">Uncharacterized protein</fullName>
    </submittedName>
</protein>
<name>A0ABS8UXU5_DATST</name>
<reference evidence="1 2" key="1">
    <citation type="journal article" date="2021" name="BMC Genomics">
        <title>Datura genome reveals duplications of psychoactive alkaloid biosynthetic genes and high mutation rate following tissue culture.</title>
        <authorList>
            <person name="Rajewski A."/>
            <person name="Carter-House D."/>
            <person name="Stajich J."/>
            <person name="Litt A."/>
        </authorList>
    </citation>
    <scope>NUCLEOTIDE SEQUENCE [LARGE SCALE GENOMIC DNA]</scope>
    <source>
        <strain evidence="1">AR-01</strain>
    </source>
</reference>
<sequence>MGIVVRDLQNRGGNPPNAVQGQNTWKIVEERKLTFERLVKHRCGICETQSSRRRPTVNWAENKPLAFGTAGTTRLVIAQWVTRHDTVFIICDSMRSGSQHHPEDNNSIYWADLVRMSLEYPWMLADKDNQFA</sequence>
<evidence type="ECO:0000313" key="1">
    <source>
        <dbReference type="EMBL" id="MCD9639434.1"/>
    </source>
</evidence>
<keyword evidence="2" id="KW-1185">Reference proteome</keyword>